<feature type="domain" description="DUF397" evidence="1">
    <location>
        <begin position="21"/>
        <end position="72"/>
    </location>
</feature>
<name>A0A223RME6_9ACTN</name>
<dbReference type="Pfam" id="PF04149">
    <property type="entry name" value="DUF397"/>
    <property type="match status" value="1"/>
</dbReference>
<dbReference type="OrthoDB" id="4301277at2"/>
<organism evidence="2 3">
    <name type="scientific">Actinopolyspora erythraea</name>
    <dbReference type="NCBI Taxonomy" id="414996"/>
    <lineage>
        <taxon>Bacteria</taxon>
        <taxon>Bacillati</taxon>
        <taxon>Actinomycetota</taxon>
        <taxon>Actinomycetes</taxon>
        <taxon>Actinopolysporales</taxon>
        <taxon>Actinopolysporaceae</taxon>
        <taxon>Actinopolyspora</taxon>
    </lineage>
</organism>
<evidence type="ECO:0000313" key="3">
    <source>
        <dbReference type="Proteomes" id="UP000215043"/>
    </source>
</evidence>
<dbReference type="Proteomes" id="UP000215043">
    <property type="component" value="Chromosome"/>
</dbReference>
<proteinExistence type="predicted"/>
<sequence length="79" mass="8747">MQLGRRNPFVETIRGHLAAHTWRKSSRSHQKTNCVEVALTGRAVGIRDTKDRAGGILTVTPVAWAGFVERLKTGDYDQG</sequence>
<dbReference type="KEGG" id="aey:CDG81_00305"/>
<dbReference type="InterPro" id="IPR007278">
    <property type="entry name" value="DUF397"/>
</dbReference>
<evidence type="ECO:0000259" key="1">
    <source>
        <dbReference type="Pfam" id="PF04149"/>
    </source>
</evidence>
<evidence type="ECO:0000313" key="2">
    <source>
        <dbReference type="EMBL" id="ASU77028.1"/>
    </source>
</evidence>
<reference evidence="2 3" key="1">
    <citation type="submission" date="2017-08" db="EMBL/GenBank/DDBJ databases">
        <title>The complete genome sequence of moderately halophilic actinomycete Actinopolyspora erythraea YIM 90600, the producer of novel erythromycin, novel actinopolysporins A-C and tubercidin.</title>
        <authorList>
            <person name="Yin M."/>
            <person name="Tang S."/>
        </authorList>
    </citation>
    <scope>NUCLEOTIDE SEQUENCE [LARGE SCALE GENOMIC DNA]</scope>
    <source>
        <strain evidence="2 3">YIM 90600</strain>
    </source>
</reference>
<dbReference type="AlphaFoldDB" id="A0A223RME6"/>
<accession>A0A223RME6</accession>
<protein>
    <submittedName>
        <fullName evidence="2">DUF397 domain-containing protein</fullName>
    </submittedName>
</protein>
<dbReference type="EMBL" id="CP022752">
    <property type="protein sequence ID" value="ASU77028.1"/>
    <property type="molecule type" value="Genomic_DNA"/>
</dbReference>
<gene>
    <name evidence="2" type="ORF">CDG81_00305</name>
</gene>